<accession>A0A4C1WNS8</accession>
<organism evidence="1 2">
    <name type="scientific">Eumeta variegata</name>
    <name type="common">Bagworm moth</name>
    <name type="synonym">Eumeta japonica</name>
    <dbReference type="NCBI Taxonomy" id="151549"/>
    <lineage>
        <taxon>Eukaryota</taxon>
        <taxon>Metazoa</taxon>
        <taxon>Ecdysozoa</taxon>
        <taxon>Arthropoda</taxon>
        <taxon>Hexapoda</taxon>
        <taxon>Insecta</taxon>
        <taxon>Pterygota</taxon>
        <taxon>Neoptera</taxon>
        <taxon>Endopterygota</taxon>
        <taxon>Lepidoptera</taxon>
        <taxon>Glossata</taxon>
        <taxon>Ditrysia</taxon>
        <taxon>Tineoidea</taxon>
        <taxon>Psychidae</taxon>
        <taxon>Oiketicinae</taxon>
        <taxon>Eumeta</taxon>
    </lineage>
</organism>
<keyword evidence="2" id="KW-1185">Reference proteome</keyword>
<evidence type="ECO:0000313" key="2">
    <source>
        <dbReference type="Proteomes" id="UP000299102"/>
    </source>
</evidence>
<name>A0A4C1WNS8_EUMVA</name>
<gene>
    <name evidence="1" type="ORF">EVAR_97053_1</name>
</gene>
<dbReference type="Proteomes" id="UP000299102">
    <property type="component" value="Unassembled WGS sequence"/>
</dbReference>
<dbReference type="AlphaFoldDB" id="A0A4C1WNS8"/>
<reference evidence="1 2" key="1">
    <citation type="journal article" date="2019" name="Commun. Biol.">
        <title>The bagworm genome reveals a unique fibroin gene that provides high tensile strength.</title>
        <authorList>
            <person name="Kono N."/>
            <person name="Nakamura H."/>
            <person name="Ohtoshi R."/>
            <person name="Tomita M."/>
            <person name="Numata K."/>
            <person name="Arakawa K."/>
        </authorList>
    </citation>
    <scope>NUCLEOTIDE SEQUENCE [LARGE SCALE GENOMIC DNA]</scope>
</reference>
<comment type="caution">
    <text evidence="1">The sequence shown here is derived from an EMBL/GenBank/DDBJ whole genome shotgun (WGS) entry which is preliminary data.</text>
</comment>
<proteinExistence type="predicted"/>
<protein>
    <submittedName>
        <fullName evidence="1">Uncharacterized protein</fullName>
    </submittedName>
</protein>
<dbReference type="EMBL" id="BGZK01000588">
    <property type="protein sequence ID" value="GBP51775.1"/>
    <property type="molecule type" value="Genomic_DNA"/>
</dbReference>
<sequence>MYEKKLRYEKPEYKINNNPKELVVGIIDIENISFEYPIGDAFSDDNDYFLKNGMKGRRVSILEAEPKSGYVDRDEIEHAGWIGTMMGITVSVNTKDVVNHSMSIWAKM</sequence>
<evidence type="ECO:0000313" key="1">
    <source>
        <dbReference type="EMBL" id="GBP51775.1"/>
    </source>
</evidence>